<sequence length="73" mass="7567">MNAPEAVSAVFLALLSGCGGGGSEEPASLTARQAEAGQAIATRWETIEDSTDDIDCKAAHEAAKAHHARFAER</sequence>
<organism evidence="1 2">
    <name type="scientific">Streptomyces musisoli</name>
    <dbReference type="NCBI Taxonomy" id="2802280"/>
    <lineage>
        <taxon>Bacteria</taxon>
        <taxon>Bacillati</taxon>
        <taxon>Actinomycetota</taxon>
        <taxon>Actinomycetes</taxon>
        <taxon>Kitasatosporales</taxon>
        <taxon>Streptomycetaceae</taxon>
        <taxon>Streptomyces</taxon>
    </lineage>
</organism>
<dbReference type="RefSeq" id="WP_201822390.1">
    <property type="nucleotide sequence ID" value="NZ_JAERRH010000011.1"/>
</dbReference>
<evidence type="ECO:0000313" key="1">
    <source>
        <dbReference type="EMBL" id="MBL1108061.1"/>
    </source>
</evidence>
<protein>
    <recommendedName>
        <fullName evidence="3">Lipoprotein</fullName>
    </recommendedName>
</protein>
<keyword evidence="2" id="KW-1185">Reference proteome</keyword>
<accession>A0ABS1P6T2</accession>
<dbReference type="Proteomes" id="UP000621386">
    <property type="component" value="Unassembled WGS sequence"/>
</dbReference>
<gene>
    <name evidence="1" type="ORF">JK361_26310</name>
</gene>
<evidence type="ECO:0000313" key="2">
    <source>
        <dbReference type="Proteomes" id="UP000621386"/>
    </source>
</evidence>
<reference evidence="1 2" key="1">
    <citation type="submission" date="2021-01" db="EMBL/GenBank/DDBJ databases">
        <title>WGS of actinomycetes isolated from Thailand.</title>
        <authorList>
            <person name="Thawai C."/>
        </authorList>
    </citation>
    <scope>NUCLEOTIDE SEQUENCE [LARGE SCALE GENOMIC DNA]</scope>
    <source>
        <strain evidence="1 2">CH5-8</strain>
    </source>
</reference>
<evidence type="ECO:0008006" key="3">
    <source>
        <dbReference type="Google" id="ProtNLM"/>
    </source>
</evidence>
<name>A0ABS1P6T2_9ACTN</name>
<comment type="caution">
    <text evidence="1">The sequence shown here is derived from an EMBL/GenBank/DDBJ whole genome shotgun (WGS) entry which is preliminary data.</text>
</comment>
<dbReference type="EMBL" id="JAERRH010000011">
    <property type="protein sequence ID" value="MBL1108061.1"/>
    <property type="molecule type" value="Genomic_DNA"/>
</dbReference>
<proteinExistence type="predicted"/>